<name>A0A2P2NDJ4_RHIMU</name>
<reference evidence="1" key="1">
    <citation type="submission" date="2018-02" db="EMBL/GenBank/DDBJ databases">
        <title>Rhizophora mucronata_Transcriptome.</title>
        <authorList>
            <person name="Meera S.P."/>
            <person name="Sreeshan A."/>
            <person name="Augustine A."/>
        </authorList>
    </citation>
    <scope>NUCLEOTIDE SEQUENCE</scope>
    <source>
        <tissue evidence="1">Leaf</tissue>
    </source>
</reference>
<dbReference type="AlphaFoldDB" id="A0A2P2NDJ4"/>
<proteinExistence type="predicted"/>
<organism evidence="1">
    <name type="scientific">Rhizophora mucronata</name>
    <name type="common">Asiatic mangrove</name>
    <dbReference type="NCBI Taxonomy" id="61149"/>
    <lineage>
        <taxon>Eukaryota</taxon>
        <taxon>Viridiplantae</taxon>
        <taxon>Streptophyta</taxon>
        <taxon>Embryophyta</taxon>
        <taxon>Tracheophyta</taxon>
        <taxon>Spermatophyta</taxon>
        <taxon>Magnoliopsida</taxon>
        <taxon>eudicotyledons</taxon>
        <taxon>Gunneridae</taxon>
        <taxon>Pentapetalae</taxon>
        <taxon>rosids</taxon>
        <taxon>fabids</taxon>
        <taxon>Malpighiales</taxon>
        <taxon>Rhizophoraceae</taxon>
        <taxon>Rhizophora</taxon>
    </lineage>
</organism>
<accession>A0A2P2NDJ4</accession>
<protein>
    <submittedName>
        <fullName evidence="1">Uncharacterized protein</fullName>
    </submittedName>
</protein>
<evidence type="ECO:0000313" key="1">
    <source>
        <dbReference type="EMBL" id="MBX40500.1"/>
    </source>
</evidence>
<sequence length="26" mass="2998">MKSVNPASTDFFPHYNFCLSAVMDYL</sequence>
<dbReference type="EMBL" id="GGEC01060016">
    <property type="protein sequence ID" value="MBX40500.1"/>
    <property type="molecule type" value="Transcribed_RNA"/>
</dbReference>